<accession>A0AAV1DM16</accession>
<evidence type="ECO:0000259" key="6">
    <source>
        <dbReference type="PROSITE" id="PS51005"/>
    </source>
</evidence>
<dbReference type="PROSITE" id="PS51005">
    <property type="entry name" value="NAC"/>
    <property type="match status" value="1"/>
</dbReference>
<name>A0AAV1DM16_OLDCO</name>
<dbReference type="Pfam" id="PF02365">
    <property type="entry name" value="NAM"/>
    <property type="match status" value="1"/>
</dbReference>
<dbReference type="GO" id="GO:0006355">
    <property type="term" value="P:regulation of DNA-templated transcription"/>
    <property type="evidence" value="ECO:0007669"/>
    <property type="project" value="InterPro"/>
</dbReference>
<dbReference type="InterPro" id="IPR003441">
    <property type="entry name" value="NAC-dom"/>
</dbReference>
<reference evidence="7" key="1">
    <citation type="submission" date="2023-03" db="EMBL/GenBank/DDBJ databases">
        <authorList>
            <person name="Julca I."/>
        </authorList>
    </citation>
    <scope>NUCLEOTIDE SEQUENCE</scope>
</reference>
<keyword evidence="4" id="KW-0539">Nucleus</keyword>
<evidence type="ECO:0000256" key="3">
    <source>
        <dbReference type="ARBA" id="ARBA00023163"/>
    </source>
</evidence>
<feature type="compositionally biased region" description="Acidic residues" evidence="5">
    <location>
        <begin position="170"/>
        <end position="185"/>
    </location>
</feature>
<proteinExistence type="predicted"/>
<protein>
    <submittedName>
        <fullName evidence="7">OLC1v1007989C1</fullName>
    </submittedName>
</protein>
<evidence type="ECO:0000256" key="1">
    <source>
        <dbReference type="ARBA" id="ARBA00023015"/>
    </source>
</evidence>
<dbReference type="AlphaFoldDB" id="A0AAV1DM16"/>
<dbReference type="Gene3D" id="2.170.150.80">
    <property type="entry name" value="NAC domain"/>
    <property type="match status" value="1"/>
</dbReference>
<feature type="region of interest" description="Disordered" evidence="5">
    <location>
        <begin position="166"/>
        <end position="187"/>
    </location>
</feature>
<evidence type="ECO:0000256" key="2">
    <source>
        <dbReference type="ARBA" id="ARBA00023125"/>
    </source>
</evidence>
<evidence type="ECO:0000313" key="7">
    <source>
        <dbReference type="EMBL" id="CAI9108407.1"/>
    </source>
</evidence>
<dbReference type="GO" id="GO:0003677">
    <property type="term" value="F:DNA binding"/>
    <property type="evidence" value="ECO:0007669"/>
    <property type="project" value="UniProtKB-KW"/>
</dbReference>
<dbReference type="SUPFAM" id="SSF101941">
    <property type="entry name" value="NAC domain"/>
    <property type="match status" value="1"/>
</dbReference>
<gene>
    <name evidence="7" type="ORF">OLC1_LOCUS16503</name>
</gene>
<keyword evidence="1" id="KW-0805">Transcription regulation</keyword>
<feature type="domain" description="NAC" evidence="6">
    <location>
        <begin position="13"/>
        <end position="162"/>
    </location>
</feature>
<dbReference type="EMBL" id="OX459123">
    <property type="protein sequence ID" value="CAI9108407.1"/>
    <property type="molecule type" value="Genomic_DNA"/>
</dbReference>
<sequence length="459" mass="52699">MGARHDLRMPMILPRGFRFSPTDWELIKYLECKVMGEPLPCDHAIWDDIDIYDPKYHPETLVKRYGDDENVVYVFTKLKKVAPKGKNVGRRVGGCTWRANNAGEEVKVAGKAEEGWAKTFSFENEKKKRIGYIMKQYTLHDSILKNARGDMKDYALCRIYKKSNSKEDEANLEDDNSQDDQEEGVDANCDHHNQVPHDPEHDIQVKEKTLESVPRLISFETSWNHQSTVNNLHAALQRGDEIQNDFSNPASNALKLDGIAIHNTEQQQQLFDHLTDEELDSVMNFLEQNNDDDHRHDILSSQQDLFPPNDFDHQALAAQGFSDFSYPPQNQLSQLPPLRIEFQRDSNRAMLEASNISALQDHHDQYVMGCSFCNQVEMGSQNAIMSPSYSATLMRLDEPKPVYQDLGTLLGMTENFTHSQFLGTINKEEMSVTREDCSEFGWEIAKRLRSSKRDKISIH</sequence>
<organism evidence="7 8">
    <name type="scientific">Oldenlandia corymbosa var. corymbosa</name>
    <dbReference type="NCBI Taxonomy" id="529605"/>
    <lineage>
        <taxon>Eukaryota</taxon>
        <taxon>Viridiplantae</taxon>
        <taxon>Streptophyta</taxon>
        <taxon>Embryophyta</taxon>
        <taxon>Tracheophyta</taxon>
        <taxon>Spermatophyta</taxon>
        <taxon>Magnoliopsida</taxon>
        <taxon>eudicotyledons</taxon>
        <taxon>Gunneridae</taxon>
        <taxon>Pentapetalae</taxon>
        <taxon>asterids</taxon>
        <taxon>lamiids</taxon>
        <taxon>Gentianales</taxon>
        <taxon>Rubiaceae</taxon>
        <taxon>Rubioideae</taxon>
        <taxon>Spermacoceae</taxon>
        <taxon>Hedyotis-Oldenlandia complex</taxon>
        <taxon>Oldenlandia</taxon>
    </lineage>
</organism>
<keyword evidence="3" id="KW-0804">Transcription</keyword>
<evidence type="ECO:0000313" key="8">
    <source>
        <dbReference type="Proteomes" id="UP001161247"/>
    </source>
</evidence>
<dbReference type="PANTHER" id="PTHR31719">
    <property type="entry name" value="NAC TRANSCRIPTION FACTOR 56"/>
    <property type="match status" value="1"/>
</dbReference>
<dbReference type="Proteomes" id="UP001161247">
    <property type="component" value="Chromosome 6"/>
</dbReference>
<dbReference type="PANTHER" id="PTHR31719:SF94">
    <property type="entry name" value="PROTEIN ATAF2"/>
    <property type="match status" value="1"/>
</dbReference>
<keyword evidence="8" id="KW-1185">Reference proteome</keyword>
<evidence type="ECO:0000256" key="4">
    <source>
        <dbReference type="ARBA" id="ARBA00023242"/>
    </source>
</evidence>
<evidence type="ECO:0000256" key="5">
    <source>
        <dbReference type="SAM" id="MobiDB-lite"/>
    </source>
</evidence>
<dbReference type="InterPro" id="IPR036093">
    <property type="entry name" value="NAC_dom_sf"/>
</dbReference>
<keyword evidence="2" id="KW-0238">DNA-binding</keyword>